<dbReference type="EMBL" id="BPLR01016672">
    <property type="protein sequence ID" value="GIY85651.1"/>
    <property type="molecule type" value="Genomic_DNA"/>
</dbReference>
<feature type="compositionally biased region" description="Basic residues" evidence="1">
    <location>
        <begin position="14"/>
        <end position="23"/>
    </location>
</feature>
<feature type="region of interest" description="Disordered" evidence="1">
    <location>
        <begin position="1"/>
        <end position="23"/>
    </location>
</feature>
<sequence>MNNLAPIPEPLPKRSQKKKKIERKRTFCKSLCTGDLPIALIPAAPEGAKGRRGRRGAGMIRGYVNDAEQTMMIRIGEVFLRNRLDPLEVG</sequence>
<proteinExistence type="predicted"/>
<organism evidence="2 3">
    <name type="scientific">Caerostris extrusa</name>
    <name type="common">Bark spider</name>
    <name type="synonym">Caerostris bankana</name>
    <dbReference type="NCBI Taxonomy" id="172846"/>
    <lineage>
        <taxon>Eukaryota</taxon>
        <taxon>Metazoa</taxon>
        <taxon>Ecdysozoa</taxon>
        <taxon>Arthropoda</taxon>
        <taxon>Chelicerata</taxon>
        <taxon>Arachnida</taxon>
        <taxon>Araneae</taxon>
        <taxon>Araneomorphae</taxon>
        <taxon>Entelegynae</taxon>
        <taxon>Araneoidea</taxon>
        <taxon>Araneidae</taxon>
        <taxon>Caerostris</taxon>
    </lineage>
</organism>
<evidence type="ECO:0000256" key="1">
    <source>
        <dbReference type="SAM" id="MobiDB-lite"/>
    </source>
</evidence>
<name>A0AAV4WUT3_CAEEX</name>
<comment type="caution">
    <text evidence="2">The sequence shown here is derived from an EMBL/GenBank/DDBJ whole genome shotgun (WGS) entry which is preliminary data.</text>
</comment>
<keyword evidence="3" id="KW-1185">Reference proteome</keyword>
<evidence type="ECO:0000313" key="2">
    <source>
        <dbReference type="EMBL" id="GIY85651.1"/>
    </source>
</evidence>
<accession>A0AAV4WUT3</accession>
<evidence type="ECO:0000313" key="3">
    <source>
        <dbReference type="Proteomes" id="UP001054945"/>
    </source>
</evidence>
<protein>
    <submittedName>
        <fullName evidence="2">Uncharacterized protein</fullName>
    </submittedName>
</protein>
<dbReference type="AlphaFoldDB" id="A0AAV4WUT3"/>
<dbReference type="Proteomes" id="UP001054945">
    <property type="component" value="Unassembled WGS sequence"/>
</dbReference>
<reference evidence="2 3" key="1">
    <citation type="submission" date="2021-06" db="EMBL/GenBank/DDBJ databases">
        <title>Caerostris extrusa draft genome.</title>
        <authorList>
            <person name="Kono N."/>
            <person name="Arakawa K."/>
        </authorList>
    </citation>
    <scope>NUCLEOTIDE SEQUENCE [LARGE SCALE GENOMIC DNA]</scope>
</reference>
<gene>
    <name evidence="2" type="ORF">CEXT_651941</name>
</gene>